<keyword evidence="2" id="KW-1185">Reference proteome</keyword>
<gene>
    <name evidence="1" type="ORF">O6H91_06G072000</name>
</gene>
<evidence type="ECO:0000313" key="2">
    <source>
        <dbReference type="Proteomes" id="UP001162992"/>
    </source>
</evidence>
<dbReference type="Proteomes" id="UP001162992">
    <property type="component" value="Chromosome 6"/>
</dbReference>
<comment type="caution">
    <text evidence="1">The sequence shown here is derived from an EMBL/GenBank/DDBJ whole genome shotgun (WGS) entry which is preliminary data.</text>
</comment>
<sequence length="827" mass="91666">MDLDEMEDDGVHGGRMKPLASLNANTFAGGQFPHEMPLRAAAMAPCLKVRRASKAGCESQENAYLPTAEMRDANGWMEKEATTGAFLRTFSKSAGIKRKSSLLASIHQQGRNTNKNSTQSDNEPQNALAKKKPRTLKVLKQEMACSVENCKPFPGSKGSLEVLLMALDSCSDVSGSDTTLCREEKRKMDQINRASKKSKKSSSFSVSPKQQSDLAPINTKRTRIGEETRDEPSECVLEQPDVYQSASEMTRNVAFKELSLFERAISRSSSSEENQISCTHQASAISHQSITGDENLRSMKVTTNTSEIITSMDQSKICLRLSIGGDTSRLTAAQKPVQTGFKTNITSETDLSLDVCPTNVVGQQSATLKVQTGIYSAEEIRGSCSHAPDEVKPSTESNDKCLSLFPIEAGILRSSQHTELNSIPLLEALGKKGSDLKVKPVFKPGIIRKPRDKKQVHAFFATFLATIGMKDLDSSIGMPKTRGAEEPTFTLRSWNHCKSLKAQRSECIKHTDEIRDNENAFPECNSDIVERHSRHSKSSDGEDISLIKDKLCSQILANKSIDIQISSVSKDTSWSDATQVKYCKQKISNAYPESCNYSRLPREGSRLNIPGDLCADSGKSSYSDKQFTTMDMAPDKTVKNPSVHETPYDRQSDRCGNRIQNGDHTNLSSFMELLPRCGYSMPELKNAANFAAKWLELLRLDIKGRLSALKRSKQRVRGIVVSCQLGIENAKLSLLHTRDTKANLAHSCCKQQSVISTRDFNKIPENTVIQDHELQTLQHWSSLFSGMDFALSLEREKLESWLKNIQDVQSKCRAIESQEKHKAPTPS</sequence>
<accession>A0ACC2DF51</accession>
<proteinExistence type="predicted"/>
<name>A0ACC2DF51_DIPCM</name>
<protein>
    <submittedName>
        <fullName evidence="1">Uncharacterized protein</fullName>
    </submittedName>
</protein>
<dbReference type="EMBL" id="CM055097">
    <property type="protein sequence ID" value="KAJ7552831.1"/>
    <property type="molecule type" value="Genomic_DNA"/>
</dbReference>
<reference evidence="2" key="1">
    <citation type="journal article" date="2024" name="Proc. Natl. Acad. Sci. U.S.A.">
        <title>Extraordinary preservation of gene collinearity over three hundred million years revealed in homosporous lycophytes.</title>
        <authorList>
            <person name="Li C."/>
            <person name="Wickell D."/>
            <person name="Kuo L.Y."/>
            <person name="Chen X."/>
            <person name="Nie B."/>
            <person name="Liao X."/>
            <person name="Peng D."/>
            <person name="Ji J."/>
            <person name="Jenkins J."/>
            <person name="Williams M."/>
            <person name="Shu S."/>
            <person name="Plott C."/>
            <person name="Barry K."/>
            <person name="Rajasekar S."/>
            <person name="Grimwood J."/>
            <person name="Han X."/>
            <person name="Sun S."/>
            <person name="Hou Z."/>
            <person name="He W."/>
            <person name="Dai G."/>
            <person name="Sun C."/>
            <person name="Schmutz J."/>
            <person name="Leebens-Mack J.H."/>
            <person name="Li F.W."/>
            <person name="Wang L."/>
        </authorList>
    </citation>
    <scope>NUCLEOTIDE SEQUENCE [LARGE SCALE GENOMIC DNA]</scope>
    <source>
        <strain evidence="2">cv. PW_Plant_1</strain>
    </source>
</reference>
<evidence type="ECO:0000313" key="1">
    <source>
        <dbReference type="EMBL" id="KAJ7552831.1"/>
    </source>
</evidence>
<organism evidence="1 2">
    <name type="scientific">Diphasiastrum complanatum</name>
    <name type="common">Issler's clubmoss</name>
    <name type="synonym">Lycopodium complanatum</name>
    <dbReference type="NCBI Taxonomy" id="34168"/>
    <lineage>
        <taxon>Eukaryota</taxon>
        <taxon>Viridiplantae</taxon>
        <taxon>Streptophyta</taxon>
        <taxon>Embryophyta</taxon>
        <taxon>Tracheophyta</taxon>
        <taxon>Lycopodiopsida</taxon>
        <taxon>Lycopodiales</taxon>
        <taxon>Lycopodiaceae</taxon>
        <taxon>Lycopodioideae</taxon>
        <taxon>Diphasiastrum</taxon>
    </lineage>
</organism>